<sequence length="327" mass="37137">MDEISIAGELVKVLGEMTASLEEIQSKVTPFMEKVKAGEYNTKNGLSYLDAKHLLLLFYCQSVAFYILLKANGRSVKDHPVIARLIEIRLFLEKIRPIDKKLQYQIEKLLRLASGAYSGTDNEPGAAVPDDLLYKPNPDMLVTKIDESSMSKDDIYRPPMFAPVAMDEEKISKDKRSEMRARKDALRKASRSSLVKELASELEGRPEEIREFVGHESKEMSRELARLEARARQEEDLFARVPLSKMEKKRIKHLKKSRNGLMGMLDDFDDDISYLVNAEESKHGGVLSHEPHSSISQADIHLRKPKKTTKFKKAGGNMKFKSGKARK</sequence>
<evidence type="ECO:0000313" key="3">
    <source>
        <dbReference type="Proteomes" id="UP000825935"/>
    </source>
</evidence>
<dbReference type="EMBL" id="CM035443">
    <property type="protein sequence ID" value="KAH7278925.1"/>
    <property type="molecule type" value="Genomic_DNA"/>
</dbReference>
<feature type="compositionally biased region" description="Basic residues" evidence="1">
    <location>
        <begin position="303"/>
        <end position="313"/>
    </location>
</feature>
<gene>
    <name evidence="2" type="ORF">KP509_38G064600</name>
</gene>
<comment type="caution">
    <text evidence="2">The sequence shown here is derived from an EMBL/GenBank/DDBJ whole genome shotgun (WGS) entry which is preliminary data.</text>
</comment>
<evidence type="ECO:0000313" key="2">
    <source>
        <dbReference type="EMBL" id="KAH7278925.1"/>
    </source>
</evidence>
<feature type="region of interest" description="Disordered" evidence="1">
    <location>
        <begin position="283"/>
        <end position="327"/>
    </location>
</feature>
<protein>
    <recommendedName>
        <fullName evidence="4">Neuroguidin</fullName>
    </recommendedName>
</protein>
<reference evidence="2" key="1">
    <citation type="submission" date="2021-08" db="EMBL/GenBank/DDBJ databases">
        <title>WGS assembly of Ceratopteris richardii.</title>
        <authorList>
            <person name="Marchant D.B."/>
            <person name="Chen G."/>
            <person name="Jenkins J."/>
            <person name="Shu S."/>
            <person name="Leebens-Mack J."/>
            <person name="Grimwood J."/>
            <person name="Schmutz J."/>
            <person name="Soltis P."/>
            <person name="Soltis D."/>
            <person name="Chen Z.-H."/>
        </authorList>
    </citation>
    <scope>NUCLEOTIDE SEQUENCE</scope>
    <source>
        <strain evidence="2">Whitten #5841</strain>
        <tissue evidence="2">Leaf</tissue>
    </source>
</reference>
<evidence type="ECO:0008006" key="4">
    <source>
        <dbReference type="Google" id="ProtNLM"/>
    </source>
</evidence>
<accession>A0A8T2Q5I6</accession>
<dbReference type="PANTHER" id="PTHR13237">
    <property type="entry name" value="SOMETHING ABOUT SILENCING PROTEIN 10-RELATED"/>
    <property type="match status" value="1"/>
</dbReference>
<dbReference type="OrthoDB" id="203440at2759"/>
<keyword evidence="3" id="KW-1185">Reference proteome</keyword>
<dbReference type="Proteomes" id="UP000825935">
    <property type="component" value="Chromosome 38"/>
</dbReference>
<dbReference type="GO" id="GO:0000462">
    <property type="term" value="P:maturation of SSU-rRNA from tricistronic rRNA transcript (SSU-rRNA, 5.8S rRNA, LSU-rRNA)"/>
    <property type="evidence" value="ECO:0007669"/>
    <property type="project" value="TreeGrafter"/>
</dbReference>
<dbReference type="OMA" id="PVHYNET"/>
<dbReference type="InterPro" id="IPR007146">
    <property type="entry name" value="Sas10/Utp3/C1D"/>
</dbReference>
<dbReference type="Pfam" id="PF04000">
    <property type="entry name" value="Sas10_Utp3"/>
    <property type="match status" value="1"/>
</dbReference>
<dbReference type="PANTHER" id="PTHR13237:SF9">
    <property type="entry name" value="NEUROGUIDIN"/>
    <property type="match status" value="1"/>
</dbReference>
<dbReference type="GO" id="GO:0032040">
    <property type="term" value="C:small-subunit processome"/>
    <property type="evidence" value="ECO:0007669"/>
    <property type="project" value="TreeGrafter"/>
</dbReference>
<evidence type="ECO:0000256" key="1">
    <source>
        <dbReference type="SAM" id="MobiDB-lite"/>
    </source>
</evidence>
<organism evidence="2 3">
    <name type="scientific">Ceratopteris richardii</name>
    <name type="common">Triangle waterfern</name>
    <dbReference type="NCBI Taxonomy" id="49495"/>
    <lineage>
        <taxon>Eukaryota</taxon>
        <taxon>Viridiplantae</taxon>
        <taxon>Streptophyta</taxon>
        <taxon>Embryophyta</taxon>
        <taxon>Tracheophyta</taxon>
        <taxon>Polypodiopsida</taxon>
        <taxon>Polypodiidae</taxon>
        <taxon>Polypodiales</taxon>
        <taxon>Pteridineae</taxon>
        <taxon>Pteridaceae</taxon>
        <taxon>Parkerioideae</taxon>
        <taxon>Ceratopteris</taxon>
    </lineage>
</organism>
<name>A0A8T2Q5I6_CERRI</name>
<dbReference type="AlphaFoldDB" id="A0A8T2Q5I6"/>
<proteinExistence type="predicted"/>